<gene>
    <name evidence="1" type="ORF">UFOPK2761_00241</name>
</gene>
<proteinExistence type="predicted"/>
<reference evidence="1" key="1">
    <citation type="submission" date="2020-05" db="EMBL/GenBank/DDBJ databases">
        <authorList>
            <person name="Chiriac C."/>
            <person name="Salcher M."/>
            <person name="Ghai R."/>
            <person name="Kavagutti S V."/>
        </authorList>
    </citation>
    <scope>NUCLEOTIDE SEQUENCE</scope>
</reference>
<protein>
    <submittedName>
        <fullName evidence="1">Unannotated protein</fullName>
    </submittedName>
</protein>
<organism evidence="1">
    <name type="scientific">freshwater metagenome</name>
    <dbReference type="NCBI Taxonomy" id="449393"/>
    <lineage>
        <taxon>unclassified sequences</taxon>
        <taxon>metagenomes</taxon>
        <taxon>ecological metagenomes</taxon>
    </lineage>
</organism>
<evidence type="ECO:0000313" key="1">
    <source>
        <dbReference type="EMBL" id="CAB4727008.1"/>
    </source>
</evidence>
<dbReference type="EMBL" id="CAEZYQ010000001">
    <property type="protein sequence ID" value="CAB4727008.1"/>
    <property type="molecule type" value="Genomic_DNA"/>
</dbReference>
<sequence>MTGAPPHLDEVDPFDLPEWLGTGEVTWTSESGLRSGHLVSGLLYAAGHPDLACDLLAVDEAFPVPVVDDATRTRAHQAWRHGQVLCVRHPEAAEGRLTLAIPGRDMTAGRVLDAVARLSKAVGASADDWSVLLRIGEERAASRRGR</sequence>
<dbReference type="AlphaFoldDB" id="A0A6J6RXF5"/>
<accession>A0A6J6RXF5</accession>
<name>A0A6J6RXF5_9ZZZZ</name>